<evidence type="ECO:0000313" key="1">
    <source>
        <dbReference type="EMBL" id="GLH66157.1"/>
    </source>
</evidence>
<sequence length="287" mass="31980">MNHLFLRLNIIDMTTPTSPLRLPRLLPVLLLAASLTAQEKKEGPIQDNSFLVEEAYNQEKGVVQHISTFTRYQESKDWIYTFTQEWPVFSQKHQFSFTLPWQRLDASPGRKQAFGDVALNYRYQLLGDGDAPVAIAPRLSVLLPTGDEKTGYGKGATGYQVNFPVSFTMGEAFVGHFNAGGTLTPRARNTDGDRATTRDYSLGQSFIWLANPRFNVMLEYVYANTEAITGPGQTQRQSSSFISPGIRWAYNFPSGLQIVPGIAVPIGVGASRGEKAVFLYLSFEHPF</sequence>
<keyword evidence="2" id="KW-1185">Reference proteome</keyword>
<dbReference type="EMBL" id="BSDC01000001">
    <property type="protein sequence ID" value="GLH66157.1"/>
    <property type="molecule type" value="Genomic_DNA"/>
</dbReference>
<name>A0ABQ5PUN1_9BACT</name>
<proteinExistence type="predicted"/>
<reference evidence="1" key="1">
    <citation type="journal article" date="2023" name="Antonie Van Leeuwenhoek">
        <title>Mesoterricola silvestris gen. nov., sp. nov., Mesoterricola sediminis sp. nov., Geothrix oryzae sp. nov., Geothrix edaphica sp. nov., Geothrix rubra sp. nov., and Geothrix limicola sp. nov., six novel members of Acidobacteriota isolated from soils.</title>
        <authorList>
            <person name="Itoh H."/>
            <person name="Sugisawa Y."/>
            <person name="Mise K."/>
            <person name="Xu Z."/>
            <person name="Kuniyasu M."/>
            <person name="Ushijima N."/>
            <person name="Kawano K."/>
            <person name="Kobayashi E."/>
            <person name="Shiratori Y."/>
            <person name="Masuda Y."/>
            <person name="Senoo K."/>
        </authorList>
    </citation>
    <scope>NUCLEOTIDE SEQUENCE</scope>
    <source>
        <strain evidence="1">Red802</strain>
    </source>
</reference>
<evidence type="ECO:0008006" key="3">
    <source>
        <dbReference type="Google" id="ProtNLM"/>
    </source>
</evidence>
<organism evidence="1 2">
    <name type="scientific">Geothrix edaphica</name>
    <dbReference type="NCBI Taxonomy" id="2927976"/>
    <lineage>
        <taxon>Bacteria</taxon>
        <taxon>Pseudomonadati</taxon>
        <taxon>Acidobacteriota</taxon>
        <taxon>Holophagae</taxon>
        <taxon>Holophagales</taxon>
        <taxon>Holophagaceae</taxon>
        <taxon>Geothrix</taxon>
    </lineage>
</organism>
<evidence type="ECO:0000313" key="2">
    <source>
        <dbReference type="Proteomes" id="UP001165044"/>
    </source>
</evidence>
<gene>
    <name evidence="1" type="ORF">GETHED_05210</name>
</gene>
<dbReference type="Proteomes" id="UP001165044">
    <property type="component" value="Unassembled WGS sequence"/>
</dbReference>
<comment type="caution">
    <text evidence="1">The sequence shown here is derived from an EMBL/GenBank/DDBJ whole genome shotgun (WGS) entry which is preliminary data.</text>
</comment>
<protein>
    <recommendedName>
        <fullName evidence="3">Transporter</fullName>
    </recommendedName>
</protein>
<accession>A0ABQ5PUN1</accession>